<dbReference type="SUPFAM" id="SSF54373">
    <property type="entry name" value="FAD-linked reductases, C-terminal domain"/>
    <property type="match status" value="1"/>
</dbReference>
<dbReference type="NCBIfam" id="NF001933">
    <property type="entry name" value="PRK00711.1"/>
    <property type="match status" value="1"/>
</dbReference>
<dbReference type="EMBL" id="BSOG01000002">
    <property type="protein sequence ID" value="GLR13726.1"/>
    <property type="molecule type" value="Genomic_DNA"/>
</dbReference>
<keyword evidence="5" id="KW-1185">Reference proteome</keyword>
<dbReference type="PANTHER" id="PTHR13847">
    <property type="entry name" value="SARCOSINE DEHYDROGENASE-RELATED"/>
    <property type="match status" value="1"/>
</dbReference>
<accession>A0ABQ5YKC2</accession>
<comment type="caution">
    <text evidence="4">The sequence shown here is derived from an EMBL/GenBank/DDBJ whole genome shotgun (WGS) entry which is preliminary data.</text>
</comment>
<evidence type="ECO:0000259" key="3">
    <source>
        <dbReference type="Pfam" id="PF01266"/>
    </source>
</evidence>
<dbReference type="Pfam" id="PF01266">
    <property type="entry name" value="DAO"/>
    <property type="match status" value="1"/>
</dbReference>
<gene>
    <name evidence="4" type="primary">dadA</name>
    <name evidence="4" type="ORF">GCM10007907_25160</name>
</gene>
<comment type="similarity">
    <text evidence="1">Belongs to the DadA oxidoreductase family.</text>
</comment>
<reference evidence="5" key="1">
    <citation type="journal article" date="2019" name="Int. J. Syst. Evol. Microbiol.">
        <title>The Global Catalogue of Microorganisms (GCM) 10K type strain sequencing project: providing services to taxonomists for standard genome sequencing and annotation.</title>
        <authorList>
            <consortium name="The Broad Institute Genomics Platform"/>
            <consortium name="The Broad Institute Genome Sequencing Center for Infectious Disease"/>
            <person name="Wu L."/>
            <person name="Ma J."/>
        </authorList>
    </citation>
    <scope>NUCLEOTIDE SEQUENCE [LARGE SCALE GENOMIC DNA]</scope>
    <source>
        <strain evidence="5">NBRC 110044</strain>
    </source>
</reference>
<proteinExistence type="inferred from homology"/>
<dbReference type="RefSeq" id="WP_284196813.1">
    <property type="nucleotide sequence ID" value="NZ_BSOG01000002.1"/>
</dbReference>
<feature type="domain" description="FAD dependent oxidoreductase" evidence="3">
    <location>
        <begin position="2"/>
        <end position="402"/>
    </location>
</feature>
<dbReference type="InterPro" id="IPR036188">
    <property type="entry name" value="FAD/NAD-bd_sf"/>
</dbReference>
<protein>
    <submittedName>
        <fullName evidence="4">D-amino acid dehydrogenase small subunit</fullName>
    </submittedName>
</protein>
<dbReference type="InterPro" id="IPR006076">
    <property type="entry name" value="FAD-dep_OxRdtase"/>
</dbReference>
<evidence type="ECO:0000313" key="4">
    <source>
        <dbReference type="EMBL" id="GLR13726.1"/>
    </source>
</evidence>
<dbReference type="Gene3D" id="3.50.50.60">
    <property type="entry name" value="FAD/NAD(P)-binding domain"/>
    <property type="match status" value="2"/>
</dbReference>
<dbReference type="SUPFAM" id="SSF51905">
    <property type="entry name" value="FAD/NAD(P)-binding domain"/>
    <property type="match status" value="1"/>
</dbReference>
<dbReference type="Proteomes" id="UP001156706">
    <property type="component" value="Unassembled WGS sequence"/>
</dbReference>
<keyword evidence="2" id="KW-0560">Oxidoreductase</keyword>
<evidence type="ECO:0000256" key="2">
    <source>
        <dbReference type="ARBA" id="ARBA00023002"/>
    </source>
</evidence>
<dbReference type="Gene3D" id="3.30.9.10">
    <property type="entry name" value="D-Amino Acid Oxidase, subunit A, domain 2"/>
    <property type="match status" value="1"/>
</dbReference>
<name>A0ABQ5YKC2_9NEIS</name>
<sequence>MKVIILGAGITGVSSAWFLREAGFDVTVIDRQPEAALETSFANGGQISVSQSEPWANPDAPLKVLKWLWRDDSPLLFRPRLDPRQWAWGLQFLRECLPSRNERNIIQMVNLGLYSRETLRDLRASTGIEYDQLSRGILQIFFDQQTYDAAAESSALMRQYNCHRDAITAERAVELEPALAGLGSRLVGAIYAEEDESGDARLFTQRLSQLAADKGVEFRFNTCIRALESSGGEVSGVRVCDSDGQQETLRGDYYLVCLGSYSPLLTAPLGVYLPVYPTKGYSATVALEDYEGAPTVSITDDAMKMVYTRLGDRIRIAGTAELNGYNTELNEVRCEALTKRYFSLFPNSADPNSVQYWTGLRPSTPSNVPIIGRSSVRNLYLNTGHGTLGWTEGPGSGRAIAEIMSGKRPELDFGFVGLQA</sequence>
<dbReference type="PANTHER" id="PTHR13847:SF280">
    <property type="entry name" value="D-AMINO ACID DEHYDROGENASE"/>
    <property type="match status" value="1"/>
</dbReference>
<organism evidence="4 5">
    <name type="scientific">Chitinimonas prasina</name>
    <dbReference type="NCBI Taxonomy" id="1434937"/>
    <lineage>
        <taxon>Bacteria</taxon>
        <taxon>Pseudomonadati</taxon>
        <taxon>Pseudomonadota</taxon>
        <taxon>Betaproteobacteria</taxon>
        <taxon>Neisseriales</taxon>
        <taxon>Chitinibacteraceae</taxon>
        <taxon>Chitinimonas</taxon>
    </lineage>
</organism>
<evidence type="ECO:0000256" key="1">
    <source>
        <dbReference type="ARBA" id="ARBA00009410"/>
    </source>
</evidence>
<evidence type="ECO:0000313" key="5">
    <source>
        <dbReference type="Proteomes" id="UP001156706"/>
    </source>
</evidence>